<dbReference type="RefSeq" id="WP_171321235.1">
    <property type="nucleotide sequence ID" value="NZ_JABFBC010000001.1"/>
</dbReference>
<reference evidence="2 3" key="1">
    <citation type="submission" date="2020-05" db="EMBL/GenBank/DDBJ databases">
        <title>Gimesia benthica sp. nov., a novel planctomycete isolated from a deep-sea water sample of the Northwest Indian Ocean.</title>
        <authorList>
            <person name="Wang J."/>
            <person name="Ruan C."/>
            <person name="Song L."/>
            <person name="Zhu Y."/>
            <person name="Li A."/>
            <person name="Zheng X."/>
            <person name="Wang L."/>
            <person name="Lu Z."/>
            <person name="Huang Y."/>
            <person name="Du W."/>
            <person name="Zhou Y."/>
            <person name="Huang L."/>
            <person name="Dai X."/>
        </authorList>
    </citation>
    <scope>NUCLEOTIDE SEQUENCE [LARGE SCALE GENOMIC DNA]</scope>
    <source>
        <strain evidence="2 3">YYQ-30</strain>
    </source>
</reference>
<gene>
    <name evidence="2" type="ORF">HMH01_00025</name>
</gene>
<evidence type="ECO:0008006" key="4">
    <source>
        <dbReference type="Google" id="ProtNLM"/>
    </source>
</evidence>
<sequence>MLRLALLLTTLLLGACAPRPEGPPPAPTAAGIEALTRGIADLGPGVDPEEAARAARIAKEYSHSLALAYGVTDPPLVHNTKVNLGLRPRGLCYQWADDLQARLAQEGFRTLTLHRAIANADNPFRIDHSTLIVSRTGDGYAEGLVLDPWRQGGVLFWAPVKSDPDYAWQPREMVLARKLTAKSVSGRAVPR</sequence>
<keyword evidence="3" id="KW-1185">Reference proteome</keyword>
<dbReference type="AlphaFoldDB" id="A0A849L013"/>
<feature type="signal peptide" evidence="1">
    <location>
        <begin position="1"/>
        <end position="17"/>
    </location>
</feature>
<evidence type="ECO:0000313" key="2">
    <source>
        <dbReference type="EMBL" id="NNU78810.1"/>
    </source>
</evidence>
<evidence type="ECO:0000256" key="1">
    <source>
        <dbReference type="SAM" id="SignalP"/>
    </source>
</evidence>
<comment type="caution">
    <text evidence="2">The sequence shown here is derived from an EMBL/GenBank/DDBJ whole genome shotgun (WGS) entry which is preliminary data.</text>
</comment>
<evidence type="ECO:0000313" key="3">
    <source>
        <dbReference type="Proteomes" id="UP000572377"/>
    </source>
</evidence>
<accession>A0A849L013</accession>
<proteinExistence type="predicted"/>
<feature type="chain" id="PRO_5032400097" description="Lipoprotein" evidence="1">
    <location>
        <begin position="18"/>
        <end position="191"/>
    </location>
</feature>
<keyword evidence="1" id="KW-0732">Signal</keyword>
<organism evidence="2 3">
    <name type="scientific">Halovulum dunhuangense</name>
    <dbReference type="NCBI Taxonomy" id="1505036"/>
    <lineage>
        <taxon>Bacteria</taxon>
        <taxon>Pseudomonadati</taxon>
        <taxon>Pseudomonadota</taxon>
        <taxon>Alphaproteobacteria</taxon>
        <taxon>Rhodobacterales</taxon>
        <taxon>Paracoccaceae</taxon>
        <taxon>Halovulum</taxon>
    </lineage>
</organism>
<dbReference type="Proteomes" id="UP000572377">
    <property type="component" value="Unassembled WGS sequence"/>
</dbReference>
<dbReference type="PROSITE" id="PS51257">
    <property type="entry name" value="PROKAR_LIPOPROTEIN"/>
    <property type="match status" value="1"/>
</dbReference>
<name>A0A849L013_9RHOB</name>
<protein>
    <recommendedName>
        <fullName evidence="4">Lipoprotein</fullName>
    </recommendedName>
</protein>
<dbReference type="EMBL" id="JABFBC010000001">
    <property type="protein sequence ID" value="NNU78810.1"/>
    <property type="molecule type" value="Genomic_DNA"/>
</dbReference>